<sequence length="93" mass="10850">MDRKKTDVSRFDFEIKAYIDMGGCGFFSIFNIFKSKRYQRGDDYYAWDHSMNAYRAWPSDEDRGLWVAEPGIDRRAGDYIAKKRAATASSDQD</sequence>
<accession>A0ACC0I8H7</accession>
<evidence type="ECO:0000313" key="2">
    <source>
        <dbReference type="Proteomes" id="UP001060215"/>
    </source>
</evidence>
<dbReference type="EMBL" id="CM045763">
    <property type="protein sequence ID" value="KAI8022172.1"/>
    <property type="molecule type" value="Genomic_DNA"/>
</dbReference>
<dbReference type="Proteomes" id="UP001060215">
    <property type="component" value="Chromosome 6"/>
</dbReference>
<gene>
    <name evidence="1" type="ORF">LOK49_LG03G03448</name>
</gene>
<evidence type="ECO:0000313" key="1">
    <source>
        <dbReference type="EMBL" id="KAI8022172.1"/>
    </source>
</evidence>
<organism evidence="1 2">
    <name type="scientific">Camellia lanceoleosa</name>
    <dbReference type="NCBI Taxonomy" id="1840588"/>
    <lineage>
        <taxon>Eukaryota</taxon>
        <taxon>Viridiplantae</taxon>
        <taxon>Streptophyta</taxon>
        <taxon>Embryophyta</taxon>
        <taxon>Tracheophyta</taxon>
        <taxon>Spermatophyta</taxon>
        <taxon>Magnoliopsida</taxon>
        <taxon>eudicotyledons</taxon>
        <taxon>Gunneridae</taxon>
        <taxon>Pentapetalae</taxon>
        <taxon>asterids</taxon>
        <taxon>Ericales</taxon>
        <taxon>Theaceae</taxon>
        <taxon>Camellia</taxon>
    </lineage>
</organism>
<protein>
    <submittedName>
        <fullName evidence="1">Uncharacterized protein</fullName>
    </submittedName>
</protein>
<comment type="caution">
    <text evidence="1">The sequence shown here is derived from an EMBL/GenBank/DDBJ whole genome shotgun (WGS) entry which is preliminary data.</text>
</comment>
<name>A0ACC0I8H7_9ERIC</name>
<reference evidence="1 2" key="1">
    <citation type="journal article" date="2022" name="Plant J.">
        <title>Chromosome-level genome of Camellia lanceoleosa provides a valuable resource for understanding genome evolution and self-incompatibility.</title>
        <authorList>
            <person name="Gong W."/>
            <person name="Xiao S."/>
            <person name="Wang L."/>
            <person name="Liao Z."/>
            <person name="Chang Y."/>
            <person name="Mo W."/>
            <person name="Hu G."/>
            <person name="Li W."/>
            <person name="Zhao G."/>
            <person name="Zhu H."/>
            <person name="Hu X."/>
            <person name="Ji K."/>
            <person name="Xiang X."/>
            <person name="Song Q."/>
            <person name="Yuan D."/>
            <person name="Jin S."/>
            <person name="Zhang L."/>
        </authorList>
    </citation>
    <scope>NUCLEOTIDE SEQUENCE [LARGE SCALE GENOMIC DNA]</scope>
    <source>
        <strain evidence="1">SQ_2022a</strain>
    </source>
</reference>
<proteinExistence type="predicted"/>
<keyword evidence="2" id="KW-1185">Reference proteome</keyword>